<evidence type="ECO:0000313" key="4">
    <source>
        <dbReference type="Proteomes" id="UP000000343"/>
    </source>
</evidence>
<dbReference type="eggNOG" id="COG4119">
    <property type="taxonomic scope" value="Bacteria"/>
</dbReference>
<reference evidence="4" key="1">
    <citation type="submission" date="2011-01" db="EMBL/GenBank/DDBJ databases">
        <title>Complete sequence of chromosome of Acidobacterium sp. MP5ACTX9.</title>
        <authorList>
            <consortium name="US DOE Joint Genome Institute"/>
            <person name="Lucas S."/>
            <person name="Copeland A."/>
            <person name="Lapidus A."/>
            <person name="Cheng J.-F."/>
            <person name="Goodwin L."/>
            <person name="Pitluck S."/>
            <person name="Teshima H."/>
            <person name="Detter J.C."/>
            <person name="Han C."/>
            <person name="Tapia R."/>
            <person name="Land M."/>
            <person name="Hauser L."/>
            <person name="Kyrpides N."/>
            <person name="Ivanova N."/>
            <person name="Ovchinnikova G."/>
            <person name="Pagani I."/>
            <person name="Rawat S.R."/>
            <person name="Mannisto M."/>
            <person name="Haggblom M.M."/>
            <person name="Woyke T."/>
        </authorList>
    </citation>
    <scope>NUCLEOTIDE SEQUENCE [LARGE SCALE GENOMIC DNA]</scope>
    <source>
        <strain evidence="4">MP5ACTX9</strain>
    </source>
</reference>
<dbReference type="OrthoDB" id="9816289at2"/>
<accession>E8X109</accession>
<dbReference type="GO" id="GO:0004081">
    <property type="term" value="F:bis(5'-nucleosyl)-tetraphosphatase (asymmetrical) activity"/>
    <property type="evidence" value="ECO:0007669"/>
    <property type="project" value="TreeGrafter"/>
</dbReference>
<keyword evidence="4" id="KW-1185">Reference proteome</keyword>
<dbReference type="InterPro" id="IPR051325">
    <property type="entry name" value="Nudix_hydrolase_domain"/>
</dbReference>
<gene>
    <name evidence="3" type="ordered locus">AciX9_0807</name>
</gene>
<evidence type="ECO:0000256" key="1">
    <source>
        <dbReference type="ARBA" id="ARBA00022801"/>
    </source>
</evidence>
<organism evidence="4">
    <name type="scientific">Granulicella tundricola (strain ATCC BAA-1859 / DSM 23138 / MP5ACTX9)</name>
    <dbReference type="NCBI Taxonomy" id="1198114"/>
    <lineage>
        <taxon>Bacteria</taxon>
        <taxon>Pseudomonadati</taxon>
        <taxon>Acidobacteriota</taxon>
        <taxon>Terriglobia</taxon>
        <taxon>Terriglobales</taxon>
        <taxon>Acidobacteriaceae</taxon>
        <taxon>Granulicella</taxon>
    </lineage>
</organism>
<dbReference type="CDD" id="cd04662">
    <property type="entry name" value="NUDIX_Hydrolase"/>
    <property type="match status" value="1"/>
</dbReference>
<proteinExistence type="predicted"/>
<keyword evidence="1 3" id="KW-0378">Hydrolase</keyword>
<dbReference type="PROSITE" id="PS00893">
    <property type="entry name" value="NUDIX_BOX"/>
    <property type="match status" value="1"/>
</dbReference>
<dbReference type="SUPFAM" id="SSF55811">
    <property type="entry name" value="Nudix"/>
    <property type="match status" value="1"/>
</dbReference>
<dbReference type="InterPro" id="IPR020084">
    <property type="entry name" value="NUDIX_hydrolase_CS"/>
</dbReference>
<protein>
    <submittedName>
        <fullName evidence="3">NUDIX hydrolase</fullName>
    </submittedName>
</protein>
<dbReference type="InterPro" id="IPR000086">
    <property type="entry name" value="NUDIX_hydrolase_dom"/>
</dbReference>
<dbReference type="PROSITE" id="PS51462">
    <property type="entry name" value="NUDIX"/>
    <property type="match status" value="1"/>
</dbReference>
<sequence length="157" mass="17781">MSKNTKRSAGLLMYRITAAQPEVFLVHPGGPIWAKKDAGAWTLPKGEYDQEEEPLLAAQREFLEETGFTPAPPFHSLGSIRQKSGKLVIAWAFAGDCNPDHLVSNTCFIEWPPRSGKRIEIPEIDRGRWFSFDSGRRFIREEQIPLLDKLEQETLAT</sequence>
<dbReference type="AlphaFoldDB" id="E8X109"/>
<dbReference type="GO" id="GO:0006167">
    <property type="term" value="P:AMP biosynthetic process"/>
    <property type="evidence" value="ECO:0007669"/>
    <property type="project" value="TreeGrafter"/>
</dbReference>
<dbReference type="InterPro" id="IPR015797">
    <property type="entry name" value="NUDIX_hydrolase-like_dom_sf"/>
</dbReference>
<dbReference type="Pfam" id="PF00293">
    <property type="entry name" value="NUDIX"/>
    <property type="match status" value="1"/>
</dbReference>
<dbReference type="PANTHER" id="PTHR21340:SF7">
    <property type="entry name" value="NUDIX HYDROLASE DOMAIN-CONTAINING PROTEIN"/>
    <property type="match status" value="1"/>
</dbReference>
<dbReference type="EMBL" id="CP002480">
    <property type="protein sequence ID" value="ADW67875.1"/>
    <property type="molecule type" value="Genomic_DNA"/>
</dbReference>
<dbReference type="Proteomes" id="UP000000343">
    <property type="component" value="Chromosome"/>
</dbReference>
<dbReference type="Gene3D" id="3.90.79.10">
    <property type="entry name" value="Nucleoside Triphosphate Pyrophosphohydrolase"/>
    <property type="match status" value="1"/>
</dbReference>
<dbReference type="KEGG" id="acm:AciX9_0807"/>
<dbReference type="HOGENOM" id="CLU_118065_0_0_0"/>
<dbReference type="STRING" id="1198114.AciX9_0807"/>
<dbReference type="PaxDb" id="1198114-AciX9_0807"/>
<name>E8X109_GRATM</name>
<dbReference type="RefSeq" id="WP_013579200.1">
    <property type="nucleotide sequence ID" value="NC_015064.1"/>
</dbReference>
<dbReference type="PANTHER" id="PTHR21340">
    <property type="entry name" value="DIADENOSINE 5,5-P1,P4-TETRAPHOSPHATE PYROPHOSPHOHYDROLASE MUTT"/>
    <property type="match status" value="1"/>
</dbReference>
<feature type="domain" description="Nudix hydrolase" evidence="2">
    <location>
        <begin position="4"/>
        <end position="152"/>
    </location>
</feature>
<dbReference type="GO" id="GO:0006754">
    <property type="term" value="P:ATP biosynthetic process"/>
    <property type="evidence" value="ECO:0007669"/>
    <property type="project" value="TreeGrafter"/>
</dbReference>
<evidence type="ECO:0000259" key="2">
    <source>
        <dbReference type="PROSITE" id="PS51462"/>
    </source>
</evidence>
<evidence type="ECO:0000313" key="3">
    <source>
        <dbReference type="EMBL" id="ADW67875.1"/>
    </source>
</evidence>